<dbReference type="CDD" id="cd06261">
    <property type="entry name" value="TM_PBP2"/>
    <property type="match status" value="1"/>
</dbReference>
<dbReference type="Pfam" id="PF19300">
    <property type="entry name" value="BPD_transp_1_N"/>
    <property type="match status" value="1"/>
</dbReference>
<gene>
    <name evidence="9" type="ORF">ACFSCT_14240</name>
</gene>
<keyword evidence="5 7" id="KW-1133">Transmembrane helix</keyword>
<keyword evidence="6 7" id="KW-0472">Membrane</keyword>
<evidence type="ECO:0000256" key="2">
    <source>
        <dbReference type="ARBA" id="ARBA00022448"/>
    </source>
</evidence>
<feature type="transmembrane region" description="Helical" evidence="7">
    <location>
        <begin position="232"/>
        <end position="258"/>
    </location>
</feature>
<evidence type="ECO:0000256" key="7">
    <source>
        <dbReference type="RuleBase" id="RU363032"/>
    </source>
</evidence>
<dbReference type="Pfam" id="PF00528">
    <property type="entry name" value="BPD_transp_1"/>
    <property type="match status" value="1"/>
</dbReference>
<dbReference type="EMBL" id="JBHUEN010000043">
    <property type="protein sequence ID" value="MFD1882878.1"/>
    <property type="molecule type" value="Genomic_DNA"/>
</dbReference>
<dbReference type="InterPro" id="IPR000515">
    <property type="entry name" value="MetI-like"/>
</dbReference>
<evidence type="ECO:0000259" key="8">
    <source>
        <dbReference type="PROSITE" id="PS50928"/>
    </source>
</evidence>
<dbReference type="InterPro" id="IPR045621">
    <property type="entry name" value="BPD_transp_1_N"/>
</dbReference>
<organism evidence="9 10">
    <name type="scientific">Paracoccus pacificus</name>
    <dbReference type="NCBI Taxonomy" id="1463598"/>
    <lineage>
        <taxon>Bacteria</taxon>
        <taxon>Pseudomonadati</taxon>
        <taxon>Pseudomonadota</taxon>
        <taxon>Alphaproteobacteria</taxon>
        <taxon>Rhodobacterales</taxon>
        <taxon>Paracoccaceae</taxon>
        <taxon>Paracoccus</taxon>
    </lineage>
</organism>
<keyword evidence="2 7" id="KW-0813">Transport</keyword>
<protein>
    <submittedName>
        <fullName evidence="9">ABC transporter permease</fullName>
    </submittedName>
</protein>
<dbReference type="RefSeq" id="WP_379143786.1">
    <property type="nucleotide sequence ID" value="NZ_JBHUEN010000043.1"/>
</dbReference>
<feature type="transmembrane region" description="Helical" evidence="7">
    <location>
        <begin position="139"/>
        <end position="166"/>
    </location>
</feature>
<dbReference type="PROSITE" id="PS50928">
    <property type="entry name" value="ABC_TM1"/>
    <property type="match status" value="1"/>
</dbReference>
<dbReference type="PANTHER" id="PTHR43163:SF6">
    <property type="entry name" value="DIPEPTIDE TRANSPORT SYSTEM PERMEASE PROTEIN DPPB-RELATED"/>
    <property type="match status" value="1"/>
</dbReference>
<dbReference type="Proteomes" id="UP001597213">
    <property type="component" value="Unassembled WGS sequence"/>
</dbReference>
<keyword evidence="10" id="KW-1185">Reference proteome</keyword>
<evidence type="ECO:0000256" key="5">
    <source>
        <dbReference type="ARBA" id="ARBA00022989"/>
    </source>
</evidence>
<keyword evidence="3" id="KW-1003">Cell membrane</keyword>
<feature type="transmembrane region" description="Helical" evidence="7">
    <location>
        <begin position="278"/>
        <end position="304"/>
    </location>
</feature>
<evidence type="ECO:0000256" key="6">
    <source>
        <dbReference type="ARBA" id="ARBA00023136"/>
    </source>
</evidence>
<keyword evidence="4 7" id="KW-0812">Transmembrane</keyword>
<dbReference type="PANTHER" id="PTHR43163">
    <property type="entry name" value="DIPEPTIDE TRANSPORT SYSTEM PERMEASE PROTEIN DPPB-RELATED"/>
    <property type="match status" value="1"/>
</dbReference>
<accession>A0ABW4RA98</accession>
<comment type="caution">
    <text evidence="9">The sequence shown here is derived from an EMBL/GenBank/DDBJ whole genome shotgun (WGS) entry which is preliminary data.</text>
</comment>
<evidence type="ECO:0000256" key="1">
    <source>
        <dbReference type="ARBA" id="ARBA00004651"/>
    </source>
</evidence>
<evidence type="ECO:0000256" key="4">
    <source>
        <dbReference type="ARBA" id="ARBA00022692"/>
    </source>
</evidence>
<dbReference type="Gene3D" id="1.10.3720.10">
    <property type="entry name" value="MetI-like"/>
    <property type="match status" value="1"/>
</dbReference>
<evidence type="ECO:0000313" key="10">
    <source>
        <dbReference type="Proteomes" id="UP001597213"/>
    </source>
</evidence>
<dbReference type="InterPro" id="IPR035906">
    <property type="entry name" value="MetI-like_sf"/>
</dbReference>
<dbReference type="SUPFAM" id="SSF161098">
    <property type="entry name" value="MetI-like"/>
    <property type="match status" value="1"/>
</dbReference>
<feature type="domain" description="ABC transmembrane type-1" evidence="8">
    <location>
        <begin position="100"/>
        <end position="301"/>
    </location>
</feature>
<feature type="transmembrane region" description="Helical" evidence="7">
    <location>
        <begin position="178"/>
        <end position="197"/>
    </location>
</feature>
<reference evidence="10" key="1">
    <citation type="journal article" date="2019" name="Int. J. Syst. Evol. Microbiol.">
        <title>The Global Catalogue of Microorganisms (GCM) 10K type strain sequencing project: providing services to taxonomists for standard genome sequencing and annotation.</title>
        <authorList>
            <consortium name="The Broad Institute Genomics Platform"/>
            <consortium name="The Broad Institute Genome Sequencing Center for Infectious Disease"/>
            <person name="Wu L."/>
            <person name="Ma J."/>
        </authorList>
    </citation>
    <scope>NUCLEOTIDE SEQUENCE [LARGE SCALE GENOMIC DNA]</scope>
    <source>
        <strain evidence="10">CCUG 56029</strain>
    </source>
</reference>
<name>A0ABW4RA98_9RHOB</name>
<proteinExistence type="inferred from homology"/>
<feature type="transmembrane region" description="Helical" evidence="7">
    <location>
        <begin position="102"/>
        <end position="127"/>
    </location>
</feature>
<evidence type="ECO:0000313" key="9">
    <source>
        <dbReference type="EMBL" id="MFD1882878.1"/>
    </source>
</evidence>
<sequence>MRDPRPMARFWLIKLLRTALTLWLVVTFAFIVLRTSGDPVVALLGPDAMPDEVEQFRRQWGLDQPLFIQYLNYIGQMATGQFGVSLRDSRPVMTLIMERLPATLQLGLVSLGLAALIGIPAGIIAALRRGGFLDRAIMAFAVFGFALPNFFLGILLILLFSLTLQILPSSGTGTWRHLVMPAITLATFSAGTLARFTRSAMLEVLEKPYMRAAAAKGVPFWKRVLFHAFPNAAIPIVTVIGLNLGQLIAGAIVVETVFAWPGIGRLLVVAVSQRDLAVVQGLVLVIATTMVIANLVVDLLYGFLDPRIREAAR</sequence>
<comment type="similarity">
    <text evidence="7">Belongs to the binding-protein-dependent transport system permease family.</text>
</comment>
<evidence type="ECO:0000256" key="3">
    <source>
        <dbReference type="ARBA" id="ARBA00022475"/>
    </source>
</evidence>
<comment type="subcellular location">
    <subcellularLocation>
        <location evidence="1 7">Cell membrane</location>
        <topology evidence="1 7">Multi-pass membrane protein</topology>
    </subcellularLocation>
</comment>